<dbReference type="InterPro" id="IPR005158">
    <property type="entry name" value="BTAD"/>
</dbReference>
<feature type="compositionally biased region" description="Gly residues" evidence="7">
    <location>
        <begin position="255"/>
        <end position="265"/>
    </location>
</feature>
<name>A0ABW0XGH8_9ACTN</name>
<evidence type="ECO:0000256" key="2">
    <source>
        <dbReference type="ARBA" id="ARBA00023012"/>
    </source>
</evidence>
<feature type="compositionally biased region" description="Low complexity" evidence="7">
    <location>
        <begin position="277"/>
        <end position="286"/>
    </location>
</feature>
<feature type="domain" description="OmpR/PhoB-type" evidence="8">
    <location>
        <begin position="1"/>
        <end position="94"/>
    </location>
</feature>
<dbReference type="InterPro" id="IPR001867">
    <property type="entry name" value="OmpR/PhoB-type_DNA-bd"/>
</dbReference>
<evidence type="ECO:0000256" key="3">
    <source>
        <dbReference type="ARBA" id="ARBA00023015"/>
    </source>
</evidence>
<gene>
    <name evidence="9" type="ORF">ACFP2V_00105</name>
</gene>
<dbReference type="Gene3D" id="1.25.40.10">
    <property type="entry name" value="Tetratricopeptide repeat domain"/>
    <property type="match status" value="1"/>
</dbReference>
<dbReference type="InterPro" id="IPR051677">
    <property type="entry name" value="AfsR-DnrI-RedD_regulator"/>
</dbReference>
<protein>
    <submittedName>
        <fullName evidence="9">BTAD domain-containing putative transcriptional regulator</fullName>
    </submittedName>
</protein>
<keyword evidence="4 6" id="KW-0238">DNA-binding</keyword>
<evidence type="ECO:0000256" key="6">
    <source>
        <dbReference type="PROSITE-ProRule" id="PRU01091"/>
    </source>
</evidence>
<feature type="region of interest" description="Disordered" evidence="7">
    <location>
        <begin position="250"/>
        <end position="309"/>
    </location>
</feature>
<evidence type="ECO:0000259" key="8">
    <source>
        <dbReference type="PROSITE" id="PS51755"/>
    </source>
</evidence>
<dbReference type="InterPro" id="IPR027417">
    <property type="entry name" value="P-loop_NTPase"/>
</dbReference>
<evidence type="ECO:0000256" key="7">
    <source>
        <dbReference type="SAM" id="MobiDB-lite"/>
    </source>
</evidence>
<keyword evidence="10" id="KW-1185">Reference proteome</keyword>
<dbReference type="PANTHER" id="PTHR35807:SF1">
    <property type="entry name" value="TRANSCRIPTIONAL REGULATOR REDD"/>
    <property type="match status" value="1"/>
</dbReference>
<dbReference type="EMBL" id="JBHSPC010000001">
    <property type="protein sequence ID" value="MFC5668574.1"/>
    <property type="molecule type" value="Genomic_DNA"/>
</dbReference>
<dbReference type="SUPFAM" id="SSF48452">
    <property type="entry name" value="TPR-like"/>
    <property type="match status" value="1"/>
</dbReference>
<dbReference type="Pfam" id="PF00486">
    <property type="entry name" value="Trans_reg_C"/>
    <property type="match status" value="1"/>
</dbReference>
<evidence type="ECO:0000256" key="4">
    <source>
        <dbReference type="ARBA" id="ARBA00023125"/>
    </source>
</evidence>
<comment type="similarity">
    <text evidence="1">Belongs to the AfsR/DnrI/RedD regulatory family.</text>
</comment>
<dbReference type="PANTHER" id="PTHR35807">
    <property type="entry name" value="TRANSCRIPTIONAL REGULATOR REDD-RELATED"/>
    <property type="match status" value="1"/>
</dbReference>
<dbReference type="PROSITE" id="PS51755">
    <property type="entry name" value="OMPR_PHOB"/>
    <property type="match status" value="1"/>
</dbReference>
<dbReference type="Pfam" id="PF03704">
    <property type="entry name" value="BTAD"/>
    <property type="match status" value="1"/>
</dbReference>
<dbReference type="Gene3D" id="3.40.50.300">
    <property type="entry name" value="P-loop containing nucleotide triphosphate hydrolases"/>
    <property type="match status" value="1"/>
</dbReference>
<evidence type="ECO:0000313" key="10">
    <source>
        <dbReference type="Proteomes" id="UP001596183"/>
    </source>
</evidence>
<dbReference type="SUPFAM" id="SSF52540">
    <property type="entry name" value="P-loop containing nucleoside triphosphate hydrolases"/>
    <property type="match status" value="1"/>
</dbReference>
<evidence type="ECO:0000256" key="5">
    <source>
        <dbReference type="ARBA" id="ARBA00023163"/>
    </source>
</evidence>
<dbReference type="InterPro" id="IPR036388">
    <property type="entry name" value="WH-like_DNA-bd_sf"/>
</dbReference>
<dbReference type="RefSeq" id="WP_381204195.1">
    <property type="nucleotide sequence ID" value="NZ_JBHSPC010000001.1"/>
</dbReference>
<dbReference type="SMART" id="SM01043">
    <property type="entry name" value="BTAD"/>
    <property type="match status" value="1"/>
</dbReference>
<comment type="caution">
    <text evidence="9">The sequence shown here is derived from an EMBL/GenBank/DDBJ whole genome shotgun (WGS) entry which is preliminary data.</text>
</comment>
<keyword evidence="2" id="KW-0902">Two-component regulatory system</keyword>
<organism evidence="9 10">
    <name type="scientific">Streptomyces incanus</name>
    <dbReference type="NCBI Taxonomy" id="887453"/>
    <lineage>
        <taxon>Bacteria</taxon>
        <taxon>Bacillati</taxon>
        <taxon>Actinomycetota</taxon>
        <taxon>Actinomycetes</taxon>
        <taxon>Kitasatosporales</taxon>
        <taxon>Streptomycetaceae</taxon>
        <taxon>Streptomyces</taxon>
    </lineage>
</organism>
<dbReference type="Proteomes" id="UP001596183">
    <property type="component" value="Unassembled WGS sequence"/>
</dbReference>
<keyword evidence="5" id="KW-0804">Transcription</keyword>
<feature type="compositionally biased region" description="Basic and acidic residues" evidence="7">
    <location>
        <begin position="290"/>
        <end position="299"/>
    </location>
</feature>
<accession>A0ABW0XGH8</accession>
<dbReference type="InterPro" id="IPR016032">
    <property type="entry name" value="Sig_transdc_resp-reg_C-effctor"/>
</dbReference>
<evidence type="ECO:0000256" key="1">
    <source>
        <dbReference type="ARBA" id="ARBA00005820"/>
    </source>
</evidence>
<dbReference type="Gene3D" id="1.10.10.10">
    <property type="entry name" value="Winged helix-like DNA-binding domain superfamily/Winged helix DNA-binding domain"/>
    <property type="match status" value="1"/>
</dbReference>
<dbReference type="CDD" id="cd15831">
    <property type="entry name" value="BTAD"/>
    <property type="match status" value="1"/>
</dbReference>
<dbReference type="InterPro" id="IPR011990">
    <property type="entry name" value="TPR-like_helical_dom_sf"/>
</dbReference>
<reference evidence="10" key="1">
    <citation type="journal article" date="2019" name="Int. J. Syst. Evol. Microbiol.">
        <title>The Global Catalogue of Microorganisms (GCM) 10K type strain sequencing project: providing services to taxonomists for standard genome sequencing and annotation.</title>
        <authorList>
            <consortium name="The Broad Institute Genomics Platform"/>
            <consortium name="The Broad Institute Genome Sequencing Center for Infectious Disease"/>
            <person name="Wu L."/>
            <person name="Ma J."/>
        </authorList>
    </citation>
    <scope>NUCLEOTIDE SEQUENCE [LARGE SCALE GENOMIC DNA]</scope>
    <source>
        <strain evidence="10">JCM 13852</strain>
    </source>
</reference>
<sequence>MRFQLLGPLSITDGREVVVLPPAKPTSLLAALLVRPGEVVPTERLRQAVWGERQPATAKAALQSCVLRLRRLFAKYDIEEQSVVAVAGGYRLPADGDTLDLLHFRHLVSEAAGAGESELPLLRTALGLWRGPLLANVPSDLLHRDEVPRLGEERLRVLERVCEIHLARGRCREVLVDLWEATRTHPQHEGLSAQLMRALYGAGRQNEALAEYRRIKTHLRDELGVDPGAALQNLELAILRGEELPGAALTERGGHGAAAGVGPYGAGRPSPGPGPSPRSRLPRVPGFTGRSRETADLVDHLNGGGRSDGRADAPVTAVISGGPGMGKTALALHAARLVADRYPAGGVLLPLTRPDGTPRPAGEAAAELHAVLPAGTPRGSCLVVLDDVVHPDQVRDLLDVPGCGAVVVTSRMRLAALVATHGPAVLQLGALAPQESAALLTAVLGRERVTAEAEDACALTDLCGHVPLALRIAAARLLTRPKLRLADYAAWLRRDLPARLALPDDPRMSVPLTLDGALDRLPGPLADAHLRLARLTGQLTAPDAATALRVPETHAEELLERLLDTGLLDEEQPGTLRMNSLFRVHALHRAARTDDLPRAVVAADRLALPSGAT</sequence>
<keyword evidence="3" id="KW-0805">Transcription regulation</keyword>
<dbReference type="SMART" id="SM00862">
    <property type="entry name" value="Trans_reg_C"/>
    <property type="match status" value="1"/>
</dbReference>
<proteinExistence type="inferred from homology"/>
<dbReference type="SUPFAM" id="SSF46894">
    <property type="entry name" value="C-terminal effector domain of the bipartite response regulators"/>
    <property type="match status" value="1"/>
</dbReference>
<evidence type="ECO:0000313" key="9">
    <source>
        <dbReference type="EMBL" id="MFC5668574.1"/>
    </source>
</evidence>
<feature type="DNA-binding region" description="OmpR/PhoB-type" evidence="6">
    <location>
        <begin position="1"/>
        <end position="94"/>
    </location>
</feature>